<sequence>MEQRRAKYMFHKSRAVFRHQFSKVEFGLLGSRGGLALPKEGWLGRLPLRDDNGAGRPMAYRMGECVE</sequence>
<dbReference type="EMBL" id="CP136862">
    <property type="protein sequence ID" value="WOJ90410.1"/>
    <property type="molecule type" value="Genomic_DNA"/>
</dbReference>
<name>A0ABZ0HUB0_9HYPH</name>
<gene>
    <name evidence="1" type="ORF">RZS28_03700</name>
</gene>
<reference evidence="1 2" key="1">
    <citation type="submission" date="2023-10" db="EMBL/GenBank/DDBJ databases">
        <title>Novel methanotroph of the genus Methylocapsa from a subarctic wetland.</title>
        <authorList>
            <person name="Belova S.E."/>
            <person name="Oshkin I.Y."/>
            <person name="Miroshnikov K."/>
            <person name="Dedysh S.N."/>
        </authorList>
    </citation>
    <scope>NUCLEOTIDE SEQUENCE [LARGE SCALE GENOMIC DNA]</scope>
    <source>
        <strain evidence="1 2">RX1</strain>
    </source>
</reference>
<proteinExistence type="predicted"/>
<keyword evidence="2" id="KW-1185">Reference proteome</keyword>
<evidence type="ECO:0000313" key="1">
    <source>
        <dbReference type="EMBL" id="WOJ90410.1"/>
    </source>
</evidence>
<accession>A0ABZ0HUB0</accession>
<organism evidence="1 2">
    <name type="scientific">Methylocapsa polymorpha</name>
    <dbReference type="NCBI Taxonomy" id="3080828"/>
    <lineage>
        <taxon>Bacteria</taxon>
        <taxon>Pseudomonadati</taxon>
        <taxon>Pseudomonadota</taxon>
        <taxon>Alphaproteobacteria</taxon>
        <taxon>Hyphomicrobiales</taxon>
        <taxon>Beijerinckiaceae</taxon>
        <taxon>Methylocapsa</taxon>
    </lineage>
</organism>
<protein>
    <submittedName>
        <fullName evidence="1">Uncharacterized protein</fullName>
    </submittedName>
</protein>
<evidence type="ECO:0000313" key="2">
    <source>
        <dbReference type="Proteomes" id="UP001626536"/>
    </source>
</evidence>
<dbReference type="Proteomes" id="UP001626536">
    <property type="component" value="Chromosome"/>
</dbReference>
<dbReference type="RefSeq" id="WP_407339858.1">
    <property type="nucleotide sequence ID" value="NZ_CP136862.1"/>
</dbReference>